<dbReference type="STRING" id="394193.SAMN04489732_114118"/>
<feature type="domain" description="Mannosylglycerate hydrolase MGH1-like glycoside hydrolase" evidence="4">
    <location>
        <begin position="32"/>
        <end position="415"/>
    </location>
</feature>
<dbReference type="EMBL" id="FOEF01000014">
    <property type="protein sequence ID" value="SEP50382.1"/>
    <property type="molecule type" value="Genomic_DNA"/>
</dbReference>
<keyword evidence="2" id="KW-0378">Hydrolase</keyword>
<dbReference type="Gene3D" id="1.50.10.10">
    <property type="match status" value="1"/>
</dbReference>
<sequence>MLETSSALRAAAARVLEDNWLGSSTVPSRGLYPHQWSWDSAFIALGLRHLAPERARRELVTLFNAQWRDGRVPHILFNPDTPAEAYFPGPGFWRAGRTSGLIQPPVHARAVWAVHQADPVGSDTDTFLATLYPKLKAWHRYLLAHRDFGGHGLVSIVHPWESGMDNSPAWDEPLSRVTPADPGQFTRRDLEHGAPADRPTDDEYCRYVRLAAGYRDSDYSDVHWPTEREGFTVEDPGFNALLADAELALAEIAVALGLPAAAAGHRESAARMAKAMTERLWDTRAGFFFPLDVRTGKACREYTCGGLLPLLLPDLAVAPALLSTATGPRFRLGQVLAVPSYDLTSPSFDPAKYWRGPAWANVGWLVREGLLRHGEDALAHQLRLDLLNLARWTDFAEYVDPLSAAGHGARSFGWTAALAIDLLADERAR</sequence>
<dbReference type="GO" id="GO:0009311">
    <property type="term" value="P:oligosaccharide metabolic process"/>
    <property type="evidence" value="ECO:0007669"/>
    <property type="project" value="InterPro"/>
</dbReference>
<dbReference type="Proteomes" id="UP000198582">
    <property type="component" value="Unassembled WGS sequence"/>
</dbReference>
<dbReference type="GO" id="GO:0006487">
    <property type="term" value="P:protein N-linked glycosylation"/>
    <property type="evidence" value="ECO:0007669"/>
    <property type="project" value="TreeGrafter"/>
</dbReference>
<organism evidence="5 6">
    <name type="scientific">Amycolatopsis saalfeldensis</name>
    <dbReference type="NCBI Taxonomy" id="394193"/>
    <lineage>
        <taxon>Bacteria</taxon>
        <taxon>Bacillati</taxon>
        <taxon>Actinomycetota</taxon>
        <taxon>Actinomycetes</taxon>
        <taxon>Pseudonocardiales</taxon>
        <taxon>Pseudonocardiaceae</taxon>
        <taxon>Amycolatopsis</taxon>
    </lineage>
</organism>
<dbReference type="InterPro" id="IPR054491">
    <property type="entry name" value="MGH1-like_GH"/>
</dbReference>
<dbReference type="InterPro" id="IPR012341">
    <property type="entry name" value="6hp_glycosidase-like_sf"/>
</dbReference>
<comment type="similarity">
    <text evidence="1">Belongs to the glycosyl hydrolase 63 family.</text>
</comment>
<evidence type="ECO:0000256" key="2">
    <source>
        <dbReference type="ARBA" id="ARBA00022801"/>
    </source>
</evidence>
<evidence type="ECO:0000313" key="5">
    <source>
        <dbReference type="EMBL" id="SEP50382.1"/>
    </source>
</evidence>
<dbReference type="PANTHER" id="PTHR10412">
    <property type="entry name" value="MANNOSYL-OLIGOSACCHARIDE GLUCOSIDASE"/>
    <property type="match status" value="1"/>
</dbReference>
<dbReference type="SUPFAM" id="SSF48208">
    <property type="entry name" value="Six-hairpin glycosidases"/>
    <property type="match status" value="1"/>
</dbReference>
<dbReference type="OrthoDB" id="9781878at2"/>
<dbReference type="Pfam" id="PF22422">
    <property type="entry name" value="MGH1-like_GH"/>
    <property type="match status" value="1"/>
</dbReference>
<evidence type="ECO:0000259" key="4">
    <source>
        <dbReference type="Pfam" id="PF22422"/>
    </source>
</evidence>
<protein>
    <submittedName>
        <fullName evidence="5">Trehalase</fullName>
    </submittedName>
</protein>
<reference evidence="5 6" key="1">
    <citation type="submission" date="2016-10" db="EMBL/GenBank/DDBJ databases">
        <authorList>
            <person name="de Groot N.N."/>
        </authorList>
    </citation>
    <scope>NUCLEOTIDE SEQUENCE [LARGE SCALE GENOMIC DNA]</scope>
    <source>
        <strain evidence="5 6">DSM 44993</strain>
    </source>
</reference>
<dbReference type="PANTHER" id="PTHR10412:SF11">
    <property type="entry name" value="MANNOSYL-OLIGOSACCHARIDE GLUCOSIDASE"/>
    <property type="match status" value="1"/>
</dbReference>
<dbReference type="InterPro" id="IPR004888">
    <property type="entry name" value="Glycoside_hydrolase_63"/>
</dbReference>
<accession>A0A1H8YE77</accession>
<name>A0A1H8YE77_9PSEU</name>
<dbReference type="RefSeq" id="WP_091622250.1">
    <property type="nucleotide sequence ID" value="NZ_FOEF01000014.1"/>
</dbReference>
<keyword evidence="3" id="KW-0326">Glycosidase</keyword>
<dbReference type="AlphaFoldDB" id="A0A1H8YE77"/>
<keyword evidence="6" id="KW-1185">Reference proteome</keyword>
<proteinExistence type="inferred from homology"/>
<gene>
    <name evidence="5" type="ORF">SAMN04489732_114118</name>
</gene>
<evidence type="ECO:0000256" key="3">
    <source>
        <dbReference type="ARBA" id="ARBA00023295"/>
    </source>
</evidence>
<dbReference type="GO" id="GO:0004573">
    <property type="term" value="F:Glc3Man9GlcNAc2 oligosaccharide glucosidase activity"/>
    <property type="evidence" value="ECO:0007669"/>
    <property type="project" value="InterPro"/>
</dbReference>
<evidence type="ECO:0000313" key="6">
    <source>
        <dbReference type="Proteomes" id="UP000198582"/>
    </source>
</evidence>
<dbReference type="InterPro" id="IPR008928">
    <property type="entry name" value="6-hairpin_glycosidase_sf"/>
</dbReference>
<evidence type="ECO:0000256" key="1">
    <source>
        <dbReference type="ARBA" id="ARBA00010833"/>
    </source>
</evidence>